<evidence type="ECO:0000313" key="2">
    <source>
        <dbReference type="Proteomes" id="UP000828048"/>
    </source>
</evidence>
<protein>
    <submittedName>
        <fullName evidence="1">Uncharacterized protein</fullName>
    </submittedName>
</protein>
<proteinExistence type="predicted"/>
<keyword evidence="2" id="KW-1185">Reference proteome</keyword>
<evidence type="ECO:0000313" key="1">
    <source>
        <dbReference type="EMBL" id="KAH7862199.1"/>
    </source>
</evidence>
<accession>A0ACB7Z8N4</accession>
<dbReference type="Proteomes" id="UP000828048">
    <property type="component" value="Chromosome 12"/>
</dbReference>
<sequence length="431" mass="50090">MVPNGSMRFMCWNVQGVGRPLTFHQLKEFSRLHSPSLFFLSETKNGVTRMQVVKRALGMDGSLWVDPTRLAGGLAVFWKGTNTVKVMRVCSWFIDIQVNAQSGTNSWRLVNVYFSSRPKVRKDQWEAFLHYKQCLGEDWVLWGDMNCIISSDEKRGGLTPLHSTVRGFKDFIDQCQLLDLGFTGYPFTWRNNRDGEGQIQERLDRALASPFWRTKFSQATIEHVNAVGSDHSALILHLNPYEIHRRAPFRFDARWVQEEEVDSIVKTAWATSVPGSWLFKVHHRIEECRCSLLNWKKRKRDNSDKNITVLKENIQQIHNSPFRNRERLKELEGQLQLEWDSEELFWKQKSRVDWLQHGDKNTGFFHASVLQRRAKNRITGVEDSNSNWISDSTEVKTEFQRYYQSIFEASPALDMGDVLSVIPTLVDAAMN</sequence>
<name>A0ACB7Z8N4_9ERIC</name>
<reference evidence="1 2" key="1">
    <citation type="journal article" date="2021" name="Hortic Res">
        <title>High-quality reference genome and annotation aids understanding of berry development for evergreen blueberry (Vaccinium darrowii).</title>
        <authorList>
            <person name="Yu J."/>
            <person name="Hulse-Kemp A.M."/>
            <person name="Babiker E."/>
            <person name="Staton M."/>
        </authorList>
    </citation>
    <scope>NUCLEOTIDE SEQUENCE [LARGE SCALE GENOMIC DNA]</scope>
    <source>
        <strain evidence="2">cv. NJ 8807/NJ 8810</strain>
        <tissue evidence="1">Young leaf</tissue>
    </source>
</reference>
<gene>
    <name evidence="1" type="ORF">Vadar_001358</name>
</gene>
<dbReference type="EMBL" id="CM037162">
    <property type="protein sequence ID" value="KAH7862199.1"/>
    <property type="molecule type" value="Genomic_DNA"/>
</dbReference>
<organism evidence="1 2">
    <name type="scientific">Vaccinium darrowii</name>
    <dbReference type="NCBI Taxonomy" id="229202"/>
    <lineage>
        <taxon>Eukaryota</taxon>
        <taxon>Viridiplantae</taxon>
        <taxon>Streptophyta</taxon>
        <taxon>Embryophyta</taxon>
        <taxon>Tracheophyta</taxon>
        <taxon>Spermatophyta</taxon>
        <taxon>Magnoliopsida</taxon>
        <taxon>eudicotyledons</taxon>
        <taxon>Gunneridae</taxon>
        <taxon>Pentapetalae</taxon>
        <taxon>asterids</taxon>
        <taxon>Ericales</taxon>
        <taxon>Ericaceae</taxon>
        <taxon>Vaccinioideae</taxon>
        <taxon>Vaccinieae</taxon>
        <taxon>Vaccinium</taxon>
    </lineage>
</organism>
<comment type="caution">
    <text evidence="1">The sequence shown here is derived from an EMBL/GenBank/DDBJ whole genome shotgun (WGS) entry which is preliminary data.</text>
</comment>